<evidence type="ECO:0000259" key="15">
    <source>
        <dbReference type="PROSITE" id="PS50001"/>
    </source>
</evidence>
<dbReference type="SMART" id="SM00219">
    <property type="entry name" value="TyrKc"/>
    <property type="match status" value="1"/>
</dbReference>
<dbReference type="InterPro" id="IPR050198">
    <property type="entry name" value="Non-receptor_tyrosine_kinases"/>
</dbReference>
<evidence type="ECO:0000256" key="2">
    <source>
        <dbReference type="ARBA" id="ARBA00022679"/>
    </source>
</evidence>
<keyword evidence="7 14" id="KW-1133">Transmembrane helix</keyword>
<sequence>VITSELPIFLREHCCSRIYSAPAYYLAKSVAELPEYIILPLCYAIIVYFMSGLYLAVKTFIIYCTITIVITNLAISIGCEDDATEVNYCPALSGKDVLVRRGMSTSQIVIFINLIILFVMYIMVDKTLADEQYYHGLLPREDIKMMLRSNGEFIVRTTEPVAGQPRAFVISVMVAEEKEELGIKHYVIQRTPNGKYTIEKYGFDSVPEMINFHLNKHESLVKNAEVFLTTPILRQTWELHHEDVEPTKKLGEGAFGEVHLGRLRLRNGRKVDVAIKLAKLETLTKEQIKEIMKEARLHRTFDHPNVCKCYGVAAGQEPLMIVMELANKGALDSYLQKNHVSVEQKMDMCLGASWGLEYLHAKPVLHRDIAARNCLFGDNKIKISDFGLTREGTVYQMDPRKRVPIRWLAPETLRTAMYTQKTDVFSYGIMCWEIFANGQEPYPGFTVAEVKEGYRMPLPECVPPQMRRLIEVKCWSDNPNDRWSMAEISKNLQRITGTPRPNFAVITSAILSNGC</sequence>
<dbReference type="Pfam" id="PF01061">
    <property type="entry name" value="ABC2_membrane"/>
    <property type="match status" value="1"/>
</dbReference>
<dbReference type="InterPro" id="IPR035849">
    <property type="entry name" value="Fes/Fps/Fer_SH2"/>
</dbReference>
<dbReference type="GO" id="GO:0016020">
    <property type="term" value="C:membrane"/>
    <property type="evidence" value="ECO:0007669"/>
    <property type="project" value="UniProtKB-SubCell"/>
</dbReference>
<evidence type="ECO:0000259" key="16">
    <source>
        <dbReference type="PROSITE" id="PS50011"/>
    </source>
</evidence>
<dbReference type="InterPro" id="IPR000719">
    <property type="entry name" value="Prot_kinase_dom"/>
</dbReference>
<evidence type="ECO:0000313" key="17">
    <source>
        <dbReference type="WBParaSite" id="maker-PairedContig_4219-snap-gene-0.1-mRNA-1"/>
    </source>
</evidence>
<dbReference type="InterPro" id="IPR013525">
    <property type="entry name" value="ABC2_TM"/>
</dbReference>
<dbReference type="InterPro" id="IPR036860">
    <property type="entry name" value="SH2_dom_sf"/>
</dbReference>
<dbReference type="STRING" id="6293.A0A1I8ER20"/>
<evidence type="ECO:0000256" key="12">
    <source>
        <dbReference type="PROSITE-ProRule" id="PRU10141"/>
    </source>
</evidence>
<dbReference type="PRINTS" id="PR00109">
    <property type="entry name" value="TYRKINASE"/>
</dbReference>
<dbReference type="PROSITE" id="PS00109">
    <property type="entry name" value="PROTEIN_KINASE_TYR"/>
    <property type="match status" value="1"/>
</dbReference>
<keyword evidence="6 12" id="KW-0067">ATP-binding</keyword>
<keyword evidence="8 14" id="KW-0472">Membrane</keyword>
<protein>
    <recommendedName>
        <fullName evidence="13">Tyrosine-protein kinase</fullName>
        <ecNumber evidence="13">2.7.10.2</ecNumber>
    </recommendedName>
</protein>
<feature type="domain" description="Protein kinase" evidence="16">
    <location>
        <begin position="244"/>
        <end position="503"/>
    </location>
</feature>
<feature type="domain" description="SH2" evidence="15">
    <location>
        <begin position="133"/>
        <end position="232"/>
    </location>
</feature>
<dbReference type="InterPro" id="IPR000980">
    <property type="entry name" value="SH2"/>
</dbReference>
<dbReference type="SUPFAM" id="SSF55550">
    <property type="entry name" value="SH2 domain"/>
    <property type="match status" value="1"/>
</dbReference>
<evidence type="ECO:0000256" key="8">
    <source>
        <dbReference type="ARBA" id="ARBA00023136"/>
    </source>
</evidence>
<feature type="transmembrane region" description="Helical" evidence="14">
    <location>
        <begin position="36"/>
        <end position="57"/>
    </location>
</feature>
<evidence type="ECO:0000256" key="13">
    <source>
        <dbReference type="RuleBase" id="RU362096"/>
    </source>
</evidence>
<dbReference type="GO" id="GO:0004715">
    <property type="term" value="F:non-membrane spanning protein tyrosine kinase activity"/>
    <property type="evidence" value="ECO:0007669"/>
    <property type="project" value="UniProtKB-EC"/>
</dbReference>
<dbReference type="EC" id="2.7.10.2" evidence="13"/>
<evidence type="ECO:0000256" key="5">
    <source>
        <dbReference type="ARBA" id="ARBA00022777"/>
    </source>
</evidence>
<keyword evidence="2 13" id="KW-0808">Transferase</keyword>
<dbReference type="CDD" id="cd00192">
    <property type="entry name" value="PTKc"/>
    <property type="match status" value="1"/>
</dbReference>
<dbReference type="PANTHER" id="PTHR24418">
    <property type="entry name" value="TYROSINE-PROTEIN KINASE"/>
    <property type="match status" value="1"/>
</dbReference>
<dbReference type="Pfam" id="PF00017">
    <property type="entry name" value="SH2"/>
    <property type="match status" value="1"/>
</dbReference>
<evidence type="ECO:0000256" key="3">
    <source>
        <dbReference type="ARBA" id="ARBA00022692"/>
    </source>
</evidence>
<dbReference type="AlphaFoldDB" id="A0A1I8ER20"/>
<evidence type="ECO:0000256" key="6">
    <source>
        <dbReference type="ARBA" id="ARBA00022840"/>
    </source>
</evidence>
<dbReference type="FunFam" id="3.30.505.10:FF:000051">
    <property type="entry name" value="Tyrosine-protein kinase"/>
    <property type="match status" value="1"/>
</dbReference>
<evidence type="ECO:0000256" key="14">
    <source>
        <dbReference type="SAM" id="Phobius"/>
    </source>
</evidence>
<reference evidence="17" key="1">
    <citation type="submission" date="2016-11" db="UniProtKB">
        <authorList>
            <consortium name="WormBaseParasite"/>
        </authorList>
    </citation>
    <scope>IDENTIFICATION</scope>
    <source>
        <strain evidence="17">pt0022</strain>
    </source>
</reference>
<evidence type="ECO:0000256" key="11">
    <source>
        <dbReference type="PROSITE-ProRule" id="PRU00191"/>
    </source>
</evidence>
<dbReference type="GO" id="GO:0140359">
    <property type="term" value="F:ABC-type transporter activity"/>
    <property type="evidence" value="ECO:0007669"/>
    <property type="project" value="InterPro"/>
</dbReference>
<dbReference type="InterPro" id="IPR017441">
    <property type="entry name" value="Protein_kinase_ATP_BS"/>
</dbReference>
<dbReference type="Pfam" id="PF07714">
    <property type="entry name" value="PK_Tyr_Ser-Thr"/>
    <property type="match status" value="1"/>
</dbReference>
<keyword evidence="11" id="KW-0727">SH2 domain</keyword>
<dbReference type="PROSITE" id="PS50001">
    <property type="entry name" value="SH2"/>
    <property type="match status" value="1"/>
</dbReference>
<dbReference type="Gene3D" id="3.30.505.10">
    <property type="entry name" value="SH2 domain"/>
    <property type="match status" value="1"/>
</dbReference>
<comment type="catalytic activity">
    <reaction evidence="10 13">
        <text>L-tyrosyl-[protein] + ATP = O-phospho-L-tyrosyl-[protein] + ADP + H(+)</text>
        <dbReference type="Rhea" id="RHEA:10596"/>
        <dbReference type="Rhea" id="RHEA-COMP:10136"/>
        <dbReference type="Rhea" id="RHEA-COMP:20101"/>
        <dbReference type="ChEBI" id="CHEBI:15378"/>
        <dbReference type="ChEBI" id="CHEBI:30616"/>
        <dbReference type="ChEBI" id="CHEBI:46858"/>
        <dbReference type="ChEBI" id="CHEBI:61978"/>
        <dbReference type="ChEBI" id="CHEBI:456216"/>
        <dbReference type="EC" id="2.7.10.2"/>
    </reaction>
</comment>
<evidence type="ECO:0000256" key="1">
    <source>
        <dbReference type="ARBA" id="ARBA00004141"/>
    </source>
</evidence>
<dbReference type="CDD" id="cd10361">
    <property type="entry name" value="SH2_Fps_family"/>
    <property type="match status" value="1"/>
</dbReference>
<dbReference type="PROSITE" id="PS00107">
    <property type="entry name" value="PROTEIN_KINASE_ATP"/>
    <property type="match status" value="1"/>
</dbReference>
<keyword evidence="4 12" id="KW-0547">Nucleotide-binding</keyword>
<dbReference type="GO" id="GO:0005524">
    <property type="term" value="F:ATP binding"/>
    <property type="evidence" value="ECO:0007669"/>
    <property type="project" value="UniProtKB-UniRule"/>
</dbReference>
<dbReference type="FunFam" id="3.30.200.20:FF:000518">
    <property type="entry name" value="Tyrosine-protein kinase"/>
    <property type="match status" value="1"/>
</dbReference>
<dbReference type="InterPro" id="IPR008266">
    <property type="entry name" value="Tyr_kinase_AS"/>
</dbReference>
<keyword evidence="5 13" id="KW-0418">Kinase</keyword>
<name>A0A1I8ER20_WUCBA</name>
<organism evidence="17">
    <name type="scientific">Wuchereria bancrofti</name>
    <dbReference type="NCBI Taxonomy" id="6293"/>
    <lineage>
        <taxon>Eukaryota</taxon>
        <taxon>Metazoa</taxon>
        <taxon>Ecdysozoa</taxon>
        <taxon>Nematoda</taxon>
        <taxon>Chromadorea</taxon>
        <taxon>Rhabditida</taxon>
        <taxon>Spirurina</taxon>
        <taxon>Spiruromorpha</taxon>
        <taxon>Filarioidea</taxon>
        <taxon>Onchocercidae</taxon>
        <taxon>Wuchereria</taxon>
    </lineage>
</organism>
<evidence type="ECO:0000256" key="4">
    <source>
        <dbReference type="ARBA" id="ARBA00022741"/>
    </source>
</evidence>
<dbReference type="InterPro" id="IPR001245">
    <property type="entry name" value="Ser-Thr/Tyr_kinase_cat_dom"/>
</dbReference>
<accession>A0A1I8ER20</accession>
<dbReference type="SMART" id="SM00252">
    <property type="entry name" value="SH2"/>
    <property type="match status" value="1"/>
</dbReference>
<dbReference type="PROSITE" id="PS50011">
    <property type="entry name" value="PROTEIN_KINASE_DOM"/>
    <property type="match status" value="1"/>
</dbReference>
<comment type="similarity">
    <text evidence="13">Belongs to the protein kinase superfamily. Tyr protein kinase family.</text>
</comment>
<dbReference type="Gene3D" id="1.10.510.10">
    <property type="entry name" value="Transferase(Phosphotransferase) domain 1"/>
    <property type="match status" value="1"/>
</dbReference>
<feature type="binding site" evidence="12">
    <location>
        <position position="276"/>
    </location>
    <ligand>
        <name>ATP</name>
        <dbReference type="ChEBI" id="CHEBI:30616"/>
    </ligand>
</feature>
<evidence type="ECO:0000256" key="9">
    <source>
        <dbReference type="ARBA" id="ARBA00023137"/>
    </source>
</evidence>
<keyword evidence="9 13" id="KW-0829">Tyrosine-protein kinase</keyword>
<evidence type="ECO:0000256" key="10">
    <source>
        <dbReference type="ARBA" id="ARBA00051245"/>
    </source>
</evidence>
<evidence type="ECO:0000256" key="7">
    <source>
        <dbReference type="ARBA" id="ARBA00022989"/>
    </source>
</evidence>
<feature type="transmembrane region" description="Helical" evidence="14">
    <location>
        <begin position="108"/>
        <end position="124"/>
    </location>
</feature>
<dbReference type="WBParaSite" id="maker-PairedContig_4219-snap-gene-0.1-mRNA-1">
    <property type="protein sequence ID" value="maker-PairedContig_4219-snap-gene-0.1-mRNA-1"/>
    <property type="gene ID" value="maker-PairedContig_4219-snap-gene-0.1"/>
</dbReference>
<dbReference type="Gene3D" id="3.30.200.20">
    <property type="entry name" value="Phosphorylase Kinase, domain 1"/>
    <property type="match status" value="1"/>
</dbReference>
<dbReference type="InterPro" id="IPR020635">
    <property type="entry name" value="Tyr_kinase_cat_dom"/>
</dbReference>
<dbReference type="SUPFAM" id="SSF56112">
    <property type="entry name" value="Protein kinase-like (PK-like)"/>
    <property type="match status" value="1"/>
</dbReference>
<keyword evidence="3 14" id="KW-0812">Transmembrane</keyword>
<comment type="subcellular location">
    <subcellularLocation>
        <location evidence="1">Membrane</location>
        <topology evidence="1">Multi-pass membrane protein</topology>
    </subcellularLocation>
</comment>
<proteinExistence type="inferred from homology"/>
<dbReference type="InterPro" id="IPR011009">
    <property type="entry name" value="Kinase-like_dom_sf"/>
</dbReference>